<keyword evidence="3" id="KW-1185">Reference proteome</keyword>
<dbReference type="AlphaFoldDB" id="A0AA41UM00"/>
<feature type="non-terminal residue" evidence="2">
    <location>
        <position position="1"/>
    </location>
</feature>
<dbReference type="Pfam" id="PF01609">
    <property type="entry name" value="DDE_Tnp_1"/>
    <property type="match status" value="1"/>
</dbReference>
<gene>
    <name evidence="2" type="ORF">MRX98_16045</name>
</gene>
<feature type="domain" description="Transposase IS4-like" evidence="1">
    <location>
        <begin position="51"/>
        <end position="140"/>
    </location>
</feature>
<evidence type="ECO:0000259" key="1">
    <source>
        <dbReference type="Pfam" id="PF01609"/>
    </source>
</evidence>
<dbReference type="Proteomes" id="UP001165427">
    <property type="component" value="Unassembled WGS sequence"/>
</dbReference>
<reference evidence="2" key="1">
    <citation type="submission" date="2022-04" db="EMBL/GenBank/DDBJ databases">
        <title>Desulfatitalea alkaliphila sp. nov., a novel anaerobic sulfate-reducing bacterium isolated from terrestrial mud volcano, Taman Peninsula, Russia.</title>
        <authorList>
            <person name="Khomyakova M.A."/>
            <person name="Merkel A.Y."/>
            <person name="Slobodkin A.I."/>
        </authorList>
    </citation>
    <scope>NUCLEOTIDE SEQUENCE</scope>
    <source>
        <strain evidence="2">M08but</strain>
    </source>
</reference>
<comment type="caution">
    <text evidence="2">The sequence shown here is derived from an EMBL/GenBank/DDBJ whole genome shotgun (WGS) entry which is preliminary data.</text>
</comment>
<dbReference type="InterPro" id="IPR002559">
    <property type="entry name" value="Transposase_11"/>
</dbReference>
<dbReference type="GO" id="GO:0004803">
    <property type="term" value="F:transposase activity"/>
    <property type="evidence" value="ECO:0007669"/>
    <property type="project" value="InterPro"/>
</dbReference>
<name>A0AA41UM00_9BACT</name>
<proteinExistence type="predicted"/>
<evidence type="ECO:0000313" key="3">
    <source>
        <dbReference type="Proteomes" id="UP001165427"/>
    </source>
</evidence>
<dbReference type="EMBL" id="JALJRB010000021">
    <property type="protein sequence ID" value="MCJ8502096.1"/>
    <property type="molecule type" value="Genomic_DNA"/>
</dbReference>
<organism evidence="2 3">
    <name type="scientific">Desulfatitalea alkaliphila</name>
    <dbReference type="NCBI Taxonomy" id="2929485"/>
    <lineage>
        <taxon>Bacteria</taxon>
        <taxon>Pseudomonadati</taxon>
        <taxon>Thermodesulfobacteriota</taxon>
        <taxon>Desulfobacteria</taxon>
        <taxon>Desulfobacterales</taxon>
        <taxon>Desulfosarcinaceae</taxon>
        <taxon>Desulfatitalea</taxon>
    </lineage>
</organism>
<evidence type="ECO:0000313" key="2">
    <source>
        <dbReference type="EMBL" id="MCJ8502096.1"/>
    </source>
</evidence>
<dbReference type="GO" id="GO:0003677">
    <property type="term" value="F:DNA binding"/>
    <property type="evidence" value="ECO:0007669"/>
    <property type="project" value="InterPro"/>
</dbReference>
<sequence length="151" mass="17179">PKSLVGNKGSRKYLKIEKGSTSIDERKIEHEARFDGKWVLTTNTDLAADQVADGGFASKNNLKLAKDRKIKDVCFAKKRGWQETDMCRSEYVYHRLRCFRAGIESGISWLKRSMGLTRCTWKGWEAFKSYVWSSVVAANLLTIARKRLAAA</sequence>
<accession>A0AA41UM00</accession>
<dbReference type="GO" id="GO:0006313">
    <property type="term" value="P:DNA transposition"/>
    <property type="evidence" value="ECO:0007669"/>
    <property type="project" value="InterPro"/>
</dbReference>
<protein>
    <submittedName>
        <fullName evidence="2">Transposase</fullName>
    </submittedName>
</protein>